<gene>
    <name evidence="2" type="ORF">BO80DRAFT_348997</name>
</gene>
<dbReference type="Gene3D" id="3.40.50.300">
    <property type="entry name" value="P-loop containing nucleotide triphosphate hydrolases"/>
    <property type="match status" value="1"/>
</dbReference>
<accession>A0A395HCF6</accession>
<dbReference type="OrthoDB" id="408152at2759"/>
<dbReference type="RefSeq" id="XP_025578241.1">
    <property type="nucleotide sequence ID" value="XM_025715481.1"/>
</dbReference>
<dbReference type="PANTHER" id="PTHR36978:SF8">
    <property type="entry name" value="NAD DEPENDENT EPIMERASE_DEHYDRATASE"/>
    <property type="match status" value="1"/>
</dbReference>
<dbReference type="InterPro" id="IPR027417">
    <property type="entry name" value="P-loop_NTPase"/>
</dbReference>
<dbReference type="Proteomes" id="UP000249402">
    <property type="component" value="Unassembled WGS sequence"/>
</dbReference>
<keyword evidence="1" id="KW-0812">Transmembrane</keyword>
<sequence>MDLIKTTLYGFPKPPPRVCTKPLRVICTGLPRSATESLSTALEQLGYQPYHGWDLVFDSPGYIQEWAALARRKYDGAPDGDFHATAAEFDALLGDHDAVLDSVPAMFAAELIEAYPDAKVVMNTRSDLDAWHQSMMKTLVAETEGSWKTWFVSTFNAEMFWLWEAYYTYAYVGLFRAPKGKTASRGIEKNGKWVYRDHCNMVRGMVSKDRLLEWSVEDGWGPLCEFLGEKVPDEPFPKGNNPAAFKNKIAEKLGPRVRGAMINIALTATSVGVIGIVLGFAVKERGVPWKTIGGVSSAIGSGWAVLTNFRN</sequence>
<evidence type="ECO:0000313" key="2">
    <source>
        <dbReference type="EMBL" id="RAL03914.1"/>
    </source>
</evidence>
<dbReference type="VEuPathDB" id="FungiDB:BO80DRAFT_348997"/>
<reference evidence="2 3" key="1">
    <citation type="submission" date="2018-02" db="EMBL/GenBank/DDBJ databases">
        <title>The genomes of Aspergillus section Nigri reveals drivers in fungal speciation.</title>
        <authorList>
            <consortium name="DOE Joint Genome Institute"/>
            <person name="Vesth T.C."/>
            <person name="Nybo J."/>
            <person name="Theobald S."/>
            <person name="Brandl J."/>
            <person name="Frisvad J.C."/>
            <person name="Nielsen K.F."/>
            <person name="Lyhne E.K."/>
            <person name="Kogle M.E."/>
            <person name="Kuo A."/>
            <person name="Riley R."/>
            <person name="Clum A."/>
            <person name="Nolan M."/>
            <person name="Lipzen A."/>
            <person name="Salamov A."/>
            <person name="Henrissat B."/>
            <person name="Wiebenga A."/>
            <person name="De vries R.P."/>
            <person name="Grigoriev I.V."/>
            <person name="Mortensen U.H."/>
            <person name="Andersen M.R."/>
            <person name="Baker S.E."/>
        </authorList>
    </citation>
    <scope>NUCLEOTIDE SEQUENCE [LARGE SCALE GENOMIC DNA]</scope>
    <source>
        <strain evidence="2 3">CBS 121593</strain>
    </source>
</reference>
<dbReference type="STRING" id="1448316.A0A395HCF6"/>
<dbReference type="SUPFAM" id="SSF52540">
    <property type="entry name" value="P-loop containing nucleoside triphosphate hydrolases"/>
    <property type="match status" value="1"/>
</dbReference>
<dbReference type="Pfam" id="PF17784">
    <property type="entry name" value="Sulfotransfer_4"/>
    <property type="match status" value="1"/>
</dbReference>
<keyword evidence="3" id="KW-1185">Reference proteome</keyword>
<evidence type="ECO:0000313" key="3">
    <source>
        <dbReference type="Proteomes" id="UP000249402"/>
    </source>
</evidence>
<keyword evidence="1" id="KW-1133">Transmembrane helix</keyword>
<feature type="transmembrane region" description="Helical" evidence="1">
    <location>
        <begin position="260"/>
        <end position="281"/>
    </location>
</feature>
<name>A0A395HCF6_9EURO</name>
<evidence type="ECO:0000256" key="1">
    <source>
        <dbReference type="SAM" id="Phobius"/>
    </source>
</evidence>
<protein>
    <recommendedName>
        <fullName evidence="4">NAD dependent epimerase/dehydratase</fullName>
    </recommendedName>
</protein>
<dbReference type="AlphaFoldDB" id="A0A395HCF6"/>
<dbReference type="InterPro" id="IPR040632">
    <property type="entry name" value="Sulfotransfer_4"/>
</dbReference>
<dbReference type="EMBL" id="KZ824426">
    <property type="protein sequence ID" value="RAL03914.1"/>
    <property type="molecule type" value="Genomic_DNA"/>
</dbReference>
<dbReference type="GeneID" id="37220346"/>
<keyword evidence="1" id="KW-0472">Membrane</keyword>
<proteinExistence type="predicted"/>
<organism evidence="2 3">
    <name type="scientific">Aspergillus ibericus CBS 121593</name>
    <dbReference type="NCBI Taxonomy" id="1448316"/>
    <lineage>
        <taxon>Eukaryota</taxon>
        <taxon>Fungi</taxon>
        <taxon>Dikarya</taxon>
        <taxon>Ascomycota</taxon>
        <taxon>Pezizomycotina</taxon>
        <taxon>Eurotiomycetes</taxon>
        <taxon>Eurotiomycetidae</taxon>
        <taxon>Eurotiales</taxon>
        <taxon>Aspergillaceae</taxon>
        <taxon>Aspergillus</taxon>
        <taxon>Aspergillus subgen. Circumdati</taxon>
    </lineage>
</organism>
<evidence type="ECO:0008006" key="4">
    <source>
        <dbReference type="Google" id="ProtNLM"/>
    </source>
</evidence>
<dbReference type="PANTHER" id="PTHR36978">
    <property type="entry name" value="P-LOOP CONTAINING NUCLEOTIDE TRIPHOSPHATE HYDROLASE"/>
    <property type="match status" value="1"/>
</dbReference>